<sequence>MSNKIVRTLSQPSNRTNQRDNKEKKVVFKGVLDNPFRILWPSIPVNLQNSILAYITEKLDGAATYHFNCSSINRRRKRATKVLNETEKRKRTKVDAGLGNESYLPSTSHSNHDSSTNAPNTRHSADTIKSDFLNAQQSPLLLKHMTYGINEVTKKLETQIHNFHLLQVVDVPEPSLPLKYVFVCRSDVDPPLLIDHLPHLVAAYNSNCLRDPIKLVTLPQGAELLLAQNLGIRRVTVIAIDTNYNDQHLASMLESVPTLTASWLSQPNASTSLIPTHIKHVRTTAPRDMKAAKDLRVQQKLDAKKKKLQNDAGARG</sequence>
<feature type="region of interest" description="Disordered" evidence="1">
    <location>
        <begin position="85"/>
        <end position="124"/>
    </location>
</feature>
<dbReference type="PANTHER" id="PTHR28272:SF1">
    <property type="entry name" value="RIBONUCLEASES P_MRP PROTEIN SUBUNIT POP3"/>
    <property type="match status" value="1"/>
</dbReference>
<dbReference type="InterPro" id="IPR013241">
    <property type="entry name" value="RNase_P_Pop3"/>
</dbReference>
<dbReference type="GO" id="GO:0000172">
    <property type="term" value="C:ribonuclease MRP complex"/>
    <property type="evidence" value="ECO:0007669"/>
    <property type="project" value="TreeGrafter"/>
</dbReference>
<dbReference type="AlphaFoldDB" id="A0A8H7Y720"/>
<dbReference type="InterPro" id="IPR029064">
    <property type="entry name" value="Ribosomal_eL30-like_sf"/>
</dbReference>
<feature type="compositionally biased region" description="Low complexity" evidence="1">
    <location>
        <begin position="106"/>
        <end position="117"/>
    </location>
</feature>
<feature type="compositionally biased region" description="Polar residues" evidence="1">
    <location>
        <begin position="1"/>
        <end position="16"/>
    </location>
</feature>
<comment type="caution">
    <text evidence="2">The sequence shown here is derived from an EMBL/GenBank/DDBJ whole genome shotgun (WGS) entry which is preliminary data.</text>
</comment>
<dbReference type="GO" id="GO:0004526">
    <property type="term" value="F:ribonuclease P activity"/>
    <property type="evidence" value="ECO:0007669"/>
    <property type="project" value="TreeGrafter"/>
</dbReference>
<dbReference type="GO" id="GO:0008033">
    <property type="term" value="P:tRNA processing"/>
    <property type="evidence" value="ECO:0007669"/>
    <property type="project" value="InterPro"/>
</dbReference>
<gene>
    <name evidence="2" type="ORF">JR316_000576</name>
</gene>
<protein>
    <submittedName>
        <fullName evidence="2">Uncharacterized protein</fullName>
    </submittedName>
</protein>
<dbReference type="GO" id="GO:0006364">
    <property type="term" value="P:rRNA processing"/>
    <property type="evidence" value="ECO:0007669"/>
    <property type="project" value="InterPro"/>
</dbReference>
<dbReference type="PANTHER" id="PTHR28272">
    <property type="entry name" value="RIBONUCLEASES P/MRP PROTEIN SUBUNIT POP3"/>
    <property type="match status" value="1"/>
</dbReference>
<dbReference type="GO" id="GO:0000171">
    <property type="term" value="F:ribonuclease MRP activity"/>
    <property type="evidence" value="ECO:0007669"/>
    <property type="project" value="TreeGrafter"/>
</dbReference>
<dbReference type="Gene3D" id="3.30.1330.30">
    <property type="match status" value="1"/>
</dbReference>
<organism evidence="2">
    <name type="scientific">Psilocybe cubensis</name>
    <name type="common">Psychedelic mushroom</name>
    <name type="synonym">Stropharia cubensis</name>
    <dbReference type="NCBI Taxonomy" id="181762"/>
    <lineage>
        <taxon>Eukaryota</taxon>
        <taxon>Fungi</taxon>
        <taxon>Dikarya</taxon>
        <taxon>Basidiomycota</taxon>
        <taxon>Agaricomycotina</taxon>
        <taxon>Agaricomycetes</taxon>
        <taxon>Agaricomycetidae</taxon>
        <taxon>Agaricales</taxon>
        <taxon>Agaricineae</taxon>
        <taxon>Strophariaceae</taxon>
        <taxon>Psilocybe</taxon>
    </lineage>
</organism>
<evidence type="ECO:0000313" key="2">
    <source>
        <dbReference type="EMBL" id="KAG5173918.1"/>
    </source>
</evidence>
<evidence type="ECO:0000256" key="1">
    <source>
        <dbReference type="SAM" id="MobiDB-lite"/>
    </source>
</evidence>
<feature type="region of interest" description="Disordered" evidence="1">
    <location>
        <begin position="1"/>
        <end position="22"/>
    </location>
</feature>
<reference evidence="2" key="1">
    <citation type="submission" date="2021-02" db="EMBL/GenBank/DDBJ databases">
        <title>Psilocybe cubensis genome.</title>
        <authorList>
            <person name="Mckernan K.J."/>
            <person name="Crawford S."/>
            <person name="Trippe A."/>
            <person name="Kane L.T."/>
            <person name="Mclaughlin S."/>
        </authorList>
    </citation>
    <scope>NUCLEOTIDE SEQUENCE [LARGE SCALE GENOMIC DNA]</scope>
    <source>
        <strain evidence="2">MGC-MH-2018</strain>
    </source>
</reference>
<proteinExistence type="predicted"/>
<dbReference type="GO" id="GO:0005655">
    <property type="term" value="C:nucleolar ribonuclease P complex"/>
    <property type="evidence" value="ECO:0007669"/>
    <property type="project" value="TreeGrafter"/>
</dbReference>
<dbReference type="GO" id="GO:0005829">
    <property type="term" value="C:cytosol"/>
    <property type="evidence" value="ECO:0007669"/>
    <property type="project" value="TreeGrafter"/>
</dbReference>
<dbReference type="GO" id="GO:0034965">
    <property type="term" value="P:intronic box C/D snoRNA processing"/>
    <property type="evidence" value="ECO:0007669"/>
    <property type="project" value="TreeGrafter"/>
</dbReference>
<dbReference type="EMBL" id="JAFIQS010000001">
    <property type="protein sequence ID" value="KAG5173918.1"/>
    <property type="molecule type" value="Genomic_DNA"/>
</dbReference>
<accession>A0A8H7Y720</accession>
<name>A0A8H7Y720_PSICU</name>
<dbReference type="Pfam" id="PF08228">
    <property type="entry name" value="RNase_P_pop3"/>
    <property type="match status" value="1"/>
</dbReference>